<organism evidence="5 6">
    <name type="scientific">Aliirhizobium smilacinae</name>
    <dbReference type="NCBI Taxonomy" id="1395944"/>
    <lineage>
        <taxon>Bacteria</taxon>
        <taxon>Pseudomonadati</taxon>
        <taxon>Pseudomonadota</taxon>
        <taxon>Alphaproteobacteria</taxon>
        <taxon>Hyphomicrobiales</taxon>
        <taxon>Rhizobiaceae</taxon>
        <taxon>Aliirhizobium</taxon>
    </lineage>
</organism>
<dbReference type="PANTHER" id="PTHR30502:SF0">
    <property type="entry name" value="PHOSPHOENOLPYRUVATE CARBOXYLASE FAMILY PROTEIN"/>
    <property type="match status" value="1"/>
</dbReference>
<accession>A0A5C4XKE2</accession>
<dbReference type="AlphaFoldDB" id="A0A5C4XKE2"/>
<name>A0A5C4XKE2_9HYPH</name>
<comment type="similarity">
    <text evidence="1">Belongs to the HpcH/HpaI aldolase family.</text>
</comment>
<dbReference type="InterPro" id="IPR005000">
    <property type="entry name" value="Aldolase/citrate-lyase_domain"/>
</dbReference>
<evidence type="ECO:0000256" key="2">
    <source>
        <dbReference type="ARBA" id="ARBA00022723"/>
    </source>
</evidence>
<evidence type="ECO:0000259" key="4">
    <source>
        <dbReference type="Pfam" id="PF03328"/>
    </source>
</evidence>
<protein>
    <submittedName>
        <fullName evidence="5">Aldolase</fullName>
    </submittedName>
</protein>
<dbReference type="GO" id="GO:0046872">
    <property type="term" value="F:metal ion binding"/>
    <property type="evidence" value="ECO:0007669"/>
    <property type="project" value="UniProtKB-KW"/>
</dbReference>
<dbReference type="InterPro" id="IPR050251">
    <property type="entry name" value="HpcH-HpaI_aldolase"/>
</dbReference>
<dbReference type="GO" id="GO:0005737">
    <property type="term" value="C:cytoplasm"/>
    <property type="evidence" value="ECO:0007669"/>
    <property type="project" value="TreeGrafter"/>
</dbReference>
<dbReference type="Pfam" id="PF03328">
    <property type="entry name" value="HpcH_HpaI"/>
    <property type="match status" value="1"/>
</dbReference>
<dbReference type="GO" id="GO:0016832">
    <property type="term" value="F:aldehyde-lyase activity"/>
    <property type="evidence" value="ECO:0007669"/>
    <property type="project" value="TreeGrafter"/>
</dbReference>
<proteinExistence type="inferred from homology"/>
<evidence type="ECO:0000313" key="6">
    <source>
        <dbReference type="Proteomes" id="UP000311605"/>
    </source>
</evidence>
<dbReference type="InterPro" id="IPR015813">
    <property type="entry name" value="Pyrv/PenolPyrv_kinase-like_dom"/>
</dbReference>
<dbReference type="Gene3D" id="3.20.20.60">
    <property type="entry name" value="Phosphoenolpyruvate-binding domains"/>
    <property type="match status" value="1"/>
</dbReference>
<keyword evidence="6" id="KW-1185">Reference proteome</keyword>
<feature type="domain" description="HpcH/HpaI aldolase/citrate lyase" evidence="4">
    <location>
        <begin position="17"/>
        <end position="238"/>
    </location>
</feature>
<dbReference type="RefSeq" id="WP_139676683.1">
    <property type="nucleotide sequence ID" value="NZ_VDMN01000002.1"/>
</dbReference>
<keyword evidence="3" id="KW-0456">Lyase</keyword>
<reference evidence="5 6" key="1">
    <citation type="submission" date="2019-06" db="EMBL/GenBank/DDBJ databases">
        <title>The draft genome of Rhizobium smilacinae PTYR-5.</title>
        <authorList>
            <person name="Liu L."/>
            <person name="Li L."/>
            <person name="Zhang X."/>
        </authorList>
    </citation>
    <scope>NUCLEOTIDE SEQUENCE [LARGE SCALE GENOMIC DNA]</scope>
    <source>
        <strain evidence="5 6">PTYR-5</strain>
    </source>
</reference>
<dbReference type="Proteomes" id="UP000311605">
    <property type="component" value="Unassembled WGS sequence"/>
</dbReference>
<sequence length="253" mass="26516">MTSNLRTRIRAGELLVGSFIKTPSPHVIEILGHAKLDFGVIDQEHAPIGIAQVDMMALAGKAIGLPLLSRRWGASVDWISPLLDLGLAGVMVPHVVNADGARAVCDAVRFSRGKRGLSPSPRAGNYGGIGIADYRAKCDAESVVMVQIEDESALAHLDEIAGEPDVDLLFIGPADLSQSMGVSYPSPELDAAIEQIIAAGKKAGVAIGLFVGDAGHIAKWHASGVSVFVCGSDQALLRKSATQMMATAKTEKE</sequence>
<evidence type="ECO:0000313" key="5">
    <source>
        <dbReference type="EMBL" id="TNM63778.1"/>
    </source>
</evidence>
<dbReference type="EMBL" id="VDMN01000002">
    <property type="protein sequence ID" value="TNM63778.1"/>
    <property type="molecule type" value="Genomic_DNA"/>
</dbReference>
<dbReference type="PANTHER" id="PTHR30502">
    <property type="entry name" value="2-KETO-3-DEOXY-L-RHAMNONATE ALDOLASE"/>
    <property type="match status" value="1"/>
</dbReference>
<gene>
    <name evidence="5" type="ORF">FHP24_13400</name>
</gene>
<dbReference type="SUPFAM" id="SSF51621">
    <property type="entry name" value="Phosphoenolpyruvate/pyruvate domain"/>
    <property type="match status" value="1"/>
</dbReference>
<comment type="caution">
    <text evidence="5">The sequence shown here is derived from an EMBL/GenBank/DDBJ whole genome shotgun (WGS) entry which is preliminary data.</text>
</comment>
<dbReference type="OrthoDB" id="9802624at2"/>
<dbReference type="InterPro" id="IPR040442">
    <property type="entry name" value="Pyrv_kinase-like_dom_sf"/>
</dbReference>
<evidence type="ECO:0000256" key="1">
    <source>
        <dbReference type="ARBA" id="ARBA00005568"/>
    </source>
</evidence>
<keyword evidence="2" id="KW-0479">Metal-binding</keyword>
<evidence type="ECO:0000256" key="3">
    <source>
        <dbReference type="ARBA" id="ARBA00023239"/>
    </source>
</evidence>